<accession>A0A3G2SA36</accession>
<dbReference type="InterPro" id="IPR051872">
    <property type="entry name" value="Cytochrome_b5/Flavoprotein_Rdt"/>
</dbReference>
<protein>
    <submittedName>
        <fullName evidence="7">Cytochrome b5 reductase 4</fullName>
        <ecNumber evidence="7">1.6.2.2</ecNumber>
    </submittedName>
</protein>
<dbReference type="FunFam" id="3.10.120.10:FF:000001">
    <property type="entry name" value="Cytochrome b5 reductase 4"/>
    <property type="match status" value="1"/>
</dbReference>
<evidence type="ECO:0000313" key="8">
    <source>
        <dbReference type="Proteomes" id="UP000269793"/>
    </source>
</evidence>
<dbReference type="Proteomes" id="UP000269793">
    <property type="component" value="Chromosome VIII"/>
</dbReference>
<dbReference type="GO" id="GO:0046872">
    <property type="term" value="F:metal ion binding"/>
    <property type="evidence" value="ECO:0007669"/>
    <property type="project" value="UniProtKB-UniRule"/>
</dbReference>
<dbReference type="InterPro" id="IPR036400">
    <property type="entry name" value="Cyt_B5-like_heme/steroid_sf"/>
</dbReference>
<dbReference type="EC" id="1.6.2.2" evidence="7"/>
<dbReference type="GO" id="GO:0005737">
    <property type="term" value="C:cytoplasm"/>
    <property type="evidence" value="ECO:0007669"/>
    <property type="project" value="TreeGrafter"/>
</dbReference>
<keyword evidence="7" id="KW-0560">Oxidoreductase</keyword>
<keyword evidence="2 4" id="KW-0479">Metal-binding</keyword>
<organism evidence="7 8">
    <name type="scientific">Malassezia restricta (strain ATCC 96810 / NBRC 103918 / CBS 7877)</name>
    <name type="common">Seborrheic dermatitis infection agent</name>
    <dbReference type="NCBI Taxonomy" id="425264"/>
    <lineage>
        <taxon>Eukaryota</taxon>
        <taxon>Fungi</taxon>
        <taxon>Dikarya</taxon>
        <taxon>Basidiomycota</taxon>
        <taxon>Ustilaginomycotina</taxon>
        <taxon>Malasseziomycetes</taxon>
        <taxon>Malasseziales</taxon>
        <taxon>Malasseziaceae</taxon>
        <taxon>Malassezia</taxon>
    </lineage>
</organism>
<keyword evidence="8" id="KW-1185">Reference proteome</keyword>
<proteinExistence type="inferred from homology"/>
<dbReference type="EMBL" id="CP033155">
    <property type="protein sequence ID" value="AYO44720.1"/>
    <property type="molecule type" value="Genomic_DNA"/>
</dbReference>
<feature type="domain" description="Cytochrome b5 heme-binding" evidence="6">
    <location>
        <begin position="99"/>
        <end position="175"/>
    </location>
</feature>
<evidence type="ECO:0000256" key="3">
    <source>
        <dbReference type="ARBA" id="ARBA00023004"/>
    </source>
</evidence>
<dbReference type="InterPro" id="IPR001199">
    <property type="entry name" value="Cyt_B5-like_heme/steroid-bd"/>
</dbReference>
<dbReference type="OrthoDB" id="432299at2759"/>
<dbReference type="AlphaFoldDB" id="A0A3G2SA36"/>
<evidence type="ECO:0000313" key="7">
    <source>
        <dbReference type="EMBL" id="AYO44720.1"/>
    </source>
</evidence>
<dbReference type="VEuPathDB" id="FungiDB:DNF11_3770"/>
<reference evidence="7 8" key="1">
    <citation type="submission" date="2018-10" db="EMBL/GenBank/DDBJ databases">
        <title>Complete genome sequence of Malassezia restricta CBS 7877.</title>
        <authorList>
            <person name="Morand S.C."/>
            <person name="Bertignac M."/>
            <person name="Iltis A."/>
            <person name="Kolder I."/>
            <person name="Pirovano W."/>
            <person name="Jourdain R."/>
            <person name="Clavaud C."/>
        </authorList>
    </citation>
    <scope>NUCLEOTIDE SEQUENCE [LARGE SCALE GENOMIC DNA]</scope>
    <source>
        <strain evidence="7 8">CBS 7877</strain>
    </source>
</reference>
<evidence type="ECO:0000256" key="1">
    <source>
        <dbReference type="ARBA" id="ARBA00022617"/>
    </source>
</evidence>
<name>A0A3G2SA36_MALR7</name>
<dbReference type="Gene3D" id="3.10.120.10">
    <property type="entry name" value="Cytochrome b5-like heme/steroid binding domain"/>
    <property type="match status" value="1"/>
</dbReference>
<feature type="region of interest" description="Disordered" evidence="5">
    <location>
        <begin position="13"/>
        <end position="60"/>
    </location>
</feature>
<dbReference type="STRING" id="425264.A0A3G2SA36"/>
<dbReference type="SMART" id="SM01117">
    <property type="entry name" value="Cyt-b5"/>
    <property type="match status" value="1"/>
</dbReference>
<comment type="similarity">
    <text evidence="4">Belongs to the cytochrome b5 family.</text>
</comment>
<dbReference type="InterPro" id="IPR018506">
    <property type="entry name" value="Cyt_B5_heme-BS"/>
</dbReference>
<evidence type="ECO:0000256" key="2">
    <source>
        <dbReference type="ARBA" id="ARBA00022723"/>
    </source>
</evidence>
<dbReference type="PANTHER" id="PTHR46237">
    <property type="entry name" value="CYTOCHROME B5 REDUCTASE 4 FAMILY MEMBER"/>
    <property type="match status" value="1"/>
</dbReference>
<sequence>MDEMAPPAIRAILSEDDDDHVPMFPSANSAQRHAVSGSAPSSRLHPSGMNSLRAPVEPAPSQLEVPMRRQKVILEPGHSPLDWARLKTTTDLRGGVSTLLRVTPSQLKQHNRLDDAWTAIQGKVYNMTPYLKFHPGGVDQLMRIAGRDGTRLFFATHPWVNVDALIDSTMVGVFVPES</sequence>
<dbReference type="PANTHER" id="PTHR46237:SF1">
    <property type="entry name" value="CYTOCHROME B5 REDUCTASE 4"/>
    <property type="match status" value="1"/>
</dbReference>
<dbReference type="SUPFAM" id="SSF55856">
    <property type="entry name" value="Cytochrome b5-like heme/steroid binding domain"/>
    <property type="match status" value="1"/>
</dbReference>
<dbReference type="Pfam" id="PF00173">
    <property type="entry name" value="Cyt-b5"/>
    <property type="match status" value="1"/>
</dbReference>
<dbReference type="GO" id="GO:0090524">
    <property type="term" value="F:cytochrome-b5 reductase activity, acting on NADH"/>
    <property type="evidence" value="ECO:0007669"/>
    <property type="project" value="UniProtKB-EC"/>
</dbReference>
<evidence type="ECO:0000256" key="5">
    <source>
        <dbReference type="SAM" id="MobiDB-lite"/>
    </source>
</evidence>
<evidence type="ECO:0000256" key="4">
    <source>
        <dbReference type="RuleBase" id="RU362121"/>
    </source>
</evidence>
<keyword evidence="3 4" id="KW-0408">Iron</keyword>
<gene>
    <name evidence="7" type="primary">cyb5r4</name>
    <name evidence="7" type="ORF">DNF11_3770</name>
</gene>
<evidence type="ECO:0000259" key="6">
    <source>
        <dbReference type="PROSITE" id="PS50255"/>
    </source>
</evidence>
<dbReference type="PROSITE" id="PS00191">
    <property type="entry name" value="CYTOCHROME_B5_1"/>
    <property type="match status" value="1"/>
</dbReference>
<dbReference type="GO" id="GO:0020037">
    <property type="term" value="F:heme binding"/>
    <property type="evidence" value="ECO:0007669"/>
    <property type="project" value="UniProtKB-UniRule"/>
</dbReference>
<dbReference type="PROSITE" id="PS50255">
    <property type="entry name" value="CYTOCHROME_B5_2"/>
    <property type="match status" value="1"/>
</dbReference>
<keyword evidence="1 4" id="KW-0349">Heme</keyword>